<dbReference type="InterPro" id="IPR000600">
    <property type="entry name" value="ROK"/>
</dbReference>
<dbReference type="PANTHER" id="PTHR18964:SF149">
    <property type="entry name" value="BIFUNCTIONAL UDP-N-ACETYLGLUCOSAMINE 2-EPIMERASE_N-ACETYLMANNOSAMINE KINASE"/>
    <property type="match status" value="1"/>
</dbReference>
<evidence type="ECO:0000313" key="4">
    <source>
        <dbReference type="EMBL" id="UVI29164.1"/>
    </source>
</evidence>
<keyword evidence="3" id="KW-0119">Carbohydrate metabolism</keyword>
<dbReference type="EMBL" id="CP091430">
    <property type="protein sequence ID" value="UVI29164.1"/>
    <property type="molecule type" value="Genomic_DNA"/>
</dbReference>
<dbReference type="InterPro" id="IPR036388">
    <property type="entry name" value="WH-like_DNA-bd_sf"/>
</dbReference>
<gene>
    <name evidence="4" type="ORF">L1F29_27635</name>
</gene>
<dbReference type="PANTHER" id="PTHR18964">
    <property type="entry name" value="ROK (REPRESSOR, ORF, KINASE) FAMILY"/>
    <property type="match status" value="1"/>
</dbReference>
<dbReference type="Proteomes" id="UP001057877">
    <property type="component" value="Chromosome"/>
</dbReference>
<dbReference type="SUPFAM" id="SSF46785">
    <property type="entry name" value="Winged helix' DNA-binding domain"/>
    <property type="match status" value="1"/>
</dbReference>
<comment type="similarity">
    <text evidence="2">Belongs to the ROK (NagC/XylR) family.</text>
</comment>
<proteinExistence type="inferred from homology"/>
<protein>
    <submittedName>
        <fullName evidence="4">ROK family protein</fullName>
    </submittedName>
</protein>
<evidence type="ECO:0000256" key="1">
    <source>
        <dbReference type="ARBA" id="ARBA00002486"/>
    </source>
</evidence>
<dbReference type="InterPro" id="IPR043129">
    <property type="entry name" value="ATPase_NBD"/>
</dbReference>
<name>A0ABY5S633_9BACL</name>
<sequence>MIVSRTKRGTNLEDVQEMNRSLVIQLMRRRVVCSRAELTQASGLNQSTITHIINELISWGLVVETGIIDGKKGRRSIGIKLHCEPYKIVGVRLARKSITVALYDLAGVEYDKRQISIHTMDGSMKALKRMKELIAEMIESNQAGKVIAIGVVTPGPLFRNEGRIALMTDFPGWETINIQADLMNDFGIPTYIEHDAKAGALAHWWLGEPHQERGVMIYVAAGQGVGAGIVVDGKVYRGALGMAGEIGHMSIDYKGPQCECGSKGCLELYCSTSALLKTLNKEHASLASVWQEVQEGRGGKAEEAVRQASWFLGFGLVNIVNTFNPDRIILGDELSAAGSLLLETVQSVLDQHVLPDVSGKLAVELAADDSDPMLAGAAIVAIDSIVAQPSSFLQQHRS</sequence>
<evidence type="ECO:0000256" key="2">
    <source>
        <dbReference type="ARBA" id="ARBA00006479"/>
    </source>
</evidence>
<evidence type="ECO:0000313" key="5">
    <source>
        <dbReference type="Proteomes" id="UP001057877"/>
    </source>
</evidence>
<keyword evidence="5" id="KW-1185">Reference proteome</keyword>
<reference evidence="4" key="1">
    <citation type="submission" date="2022-01" db="EMBL/GenBank/DDBJ databases">
        <title>Paenibacillus spongiae sp. nov., isolated from marine sponge.</title>
        <authorList>
            <person name="Li Z."/>
            <person name="Zhang M."/>
        </authorList>
    </citation>
    <scope>NUCLEOTIDE SEQUENCE</scope>
    <source>
        <strain evidence="4">PHS-Z3</strain>
    </source>
</reference>
<keyword evidence="3" id="KW-0859">Xylose metabolism</keyword>
<dbReference type="SUPFAM" id="SSF53067">
    <property type="entry name" value="Actin-like ATPase domain"/>
    <property type="match status" value="1"/>
</dbReference>
<dbReference type="Gene3D" id="3.30.420.40">
    <property type="match status" value="2"/>
</dbReference>
<accession>A0ABY5S633</accession>
<dbReference type="RefSeq" id="WP_258385253.1">
    <property type="nucleotide sequence ID" value="NZ_CP091430.1"/>
</dbReference>
<evidence type="ECO:0000256" key="3">
    <source>
        <dbReference type="ARBA" id="ARBA00022629"/>
    </source>
</evidence>
<comment type="function">
    <text evidence="1">Transcriptional repressor of xylose-utilizing enzymes.</text>
</comment>
<dbReference type="Pfam" id="PF00480">
    <property type="entry name" value="ROK"/>
    <property type="match status" value="1"/>
</dbReference>
<dbReference type="Gene3D" id="1.10.10.10">
    <property type="entry name" value="Winged helix-like DNA-binding domain superfamily/Winged helix DNA-binding domain"/>
    <property type="match status" value="1"/>
</dbReference>
<organism evidence="4 5">
    <name type="scientific">Paenibacillus spongiae</name>
    <dbReference type="NCBI Taxonomy" id="2909671"/>
    <lineage>
        <taxon>Bacteria</taxon>
        <taxon>Bacillati</taxon>
        <taxon>Bacillota</taxon>
        <taxon>Bacilli</taxon>
        <taxon>Bacillales</taxon>
        <taxon>Paenibacillaceae</taxon>
        <taxon>Paenibacillus</taxon>
    </lineage>
</organism>
<dbReference type="InterPro" id="IPR036390">
    <property type="entry name" value="WH_DNA-bd_sf"/>
</dbReference>